<keyword evidence="1" id="KW-1133">Transmembrane helix</keyword>
<reference evidence="3 4" key="1">
    <citation type="submission" date="2016-09" db="EMBL/GenBank/DDBJ databases">
        <title>Rhizobium sp. nov., a novel species isolated from the rice rhizosphere.</title>
        <authorList>
            <person name="Zhao J."/>
            <person name="Zhang X."/>
        </authorList>
    </citation>
    <scope>NUCLEOTIDE SEQUENCE [LARGE SCALE GENOMIC DNA]</scope>
    <source>
        <strain evidence="3 4">1.7048</strain>
    </source>
</reference>
<dbReference type="GO" id="GO:0016717">
    <property type="term" value="F:oxidoreductase activity, acting on paired donors, with oxidation of a pair of donors resulting in the reduction of molecular oxygen to two molecules of water"/>
    <property type="evidence" value="ECO:0007669"/>
    <property type="project" value="TreeGrafter"/>
</dbReference>
<dbReference type="CDD" id="cd03511">
    <property type="entry name" value="Rhizopine-oxygenase-like"/>
    <property type="match status" value="1"/>
</dbReference>
<feature type="transmembrane region" description="Helical" evidence="1">
    <location>
        <begin position="210"/>
        <end position="234"/>
    </location>
</feature>
<dbReference type="InterPro" id="IPR005804">
    <property type="entry name" value="FA_desaturase_dom"/>
</dbReference>
<dbReference type="GO" id="GO:0016020">
    <property type="term" value="C:membrane"/>
    <property type="evidence" value="ECO:0007669"/>
    <property type="project" value="TreeGrafter"/>
</dbReference>
<feature type="domain" description="Fatty acid desaturase" evidence="2">
    <location>
        <begin position="75"/>
        <end position="312"/>
    </location>
</feature>
<dbReference type="RefSeq" id="WP_075628544.1">
    <property type="nucleotide sequence ID" value="NZ_FOAM01000004.1"/>
</dbReference>
<dbReference type="AlphaFoldDB" id="A0A1Q9AUS3"/>
<dbReference type="Pfam" id="PF00487">
    <property type="entry name" value="FA_desaturase"/>
    <property type="match status" value="1"/>
</dbReference>
<comment type="caution">
    <text evidence="3">The sequence shown here is derived from an EMBL/GenBank/DDBJ whole genome shotgun (WGS) entry which is preliminary data.</text>
</comment>
<evidence type="ECO:0000259" key="2">
    <source>
        <dbReference type="Pfam" id="PF00487"/>
    </source>
</evidence>
<proteinExistence type="predicted"/>
<organism evidence="3 4">
    <name type="scientific">Xaviernesmea oryzae</name>
    <dbReference type="NCBI Taxonomy" id="464029"/>
    <lineage>
        <taxon>Bacteria</taxon>
        <taxon>Pseudomonadati</taxon>
        <taxon>Pseudomonadota</taxon>
        <taxon>Alphaproteobacteria</taxon>
        <taxon>Hyphomicrobiales</taxon>
        <taxon>Rhizobiaceae</taxon>
        <taxon>Rhizobium/Agrobacterium group</taxon>
        <taxon>Xaviernesmea</taxon>
    </lineage>
</organism>
<dbReference type="OrthoDB" id="9792534at2"/>
<evidence type="ECO:0000256" key="1">
    <source>
        <dbReference type="SAM" id="Phobius"/>
    </source>
</evidence>
<feature type="transmembrane region" description="Helical" evidence="1">
    <location>
        <begin position="55"/>
        <end position="88"/>
    </location>
</feature>
<keyword evidence="4" id="KW-1185">Reference proteome</keyword>
<dbReference type="PANTHER" id="PTHR19353">
    <property type="entry name" value="FATTY ACID DESATURASE 2"/>
    <property type="match status" value="1"/>
</dbReference>
<dbReference type="InterPro" id="IPR012171">
    <property type="entry name" value="Fatty_acid_desaturase"/>
</dbReference>
<evidence type="ECO:0000313" key="3">
    <source>
        <dbReference type="EMBL" id="OLP59201.1"/>
    </source>
</evidence>
<sequence>MTTSATKRDYSLIGRDAQRAVETGLSAAEWYHTDIPRKEMKELMKREDGPAIRDTALWLGGMVVTGGLGAALWGSWWCVPFFLVYGVLYGSASDSRWHECGHGTAFKTRWMNDVVYQIACFMIMRNPITWRWSHTRHHTDTVIVGRDPEIAVMRPPDLFRLILNVFGILDAGYAMVDMLRNAAGIISREEKTFVPAEEQPKAIRVARIWLALYAATIVAAFAMGSILPLMLIGLPRLYGAWHHVMTGLLQHGGLADNVIDHRLNSRTVYMNPFSRFVYWNMNYHVEHHMFPMVPYHALPRLHAMIKHDLPAPCPSILAGYREMIPAFLRQLKNEDYFLKRSLPPTAKPYREDFEPQALAAE</sequence>
<dbReference type="PANTHER" id="PTHR19353:SF19">
    <property type="entry name" value="DELTA(5) FATTY ACID DESATURASE C-RELATED"/>
    <property type="match status" value="1"/>
</dbReference>
<protein>
    <submittedName>
        <fullName evidence="3">Fatty acid desaturase</fullName>
    </submittedName>
</protein>
<keyword evidence="1" id="KW-0472">Membrane</keyword>
<gene>
    <name evidence="3" type="ORF">BJF93_04695</name>
</gene>
<dbReference type="Proteomes" id="UP000186364">
    <property type="component" value="Unassembled WGS sequence"/>
</dbReference>
<dbReference type="InterPro" id="IPR039393">
    <property type="entry name" value="Rhizopine-oxygenase-like"/>
</dbReference>
<dbReference type="EMBL" id="MKIP01000053">
    <property type="protein sequence ID" value="OLP59201.1"/>
    <property type="molecule type" value="Genomic_DNA"/>
</dbReference>
<accession>A0A1Q9AUS3</accession>
<evidence type="ECO:0000313" key="4">
    <source>
        <dbReference type="Proteomes" id="UP000186364"/>
    </source>
</evidence>
<dbReference type="GO" id="GO:0008610">
    <property type="term" value="P:lipid biosynthetic process"/>
    <property type="evidence" value="ECO:0007669"/>
    <property type="project" value="UniProtKB-ARBA"/>
</dbReference>
<keyword evidence="1" id="KW-0812">Transmembrane</keyword>
<name>A0A1Q9AUS3_9HYPH</name>
<feature type="transmembrane region" description="Helical" evidence="1">
    <location>
        <begin position="158"/>
        <end position="176"/>
    </location>
</feature>